<feature type="transmembrane region" description="Helical" evidence="2">
    <location>
        <begin position="6"/>
        <end position="26"/>
    </location>
</feature>
<evidence type="ECO:0000256" key="1">
    <source>
        <dbReference type="SAM" id="MobiDB-lite"/>
    </source>
</evidence>
<accession>A0A2J6PQJ9</accession>
<dbReference type="EMBL" id="KZ613506">
    <property type="protein sequence ID" value="PMD16307.1"/>
    <property type="molecule type" value="Genomic_DNA"/>
</dbReference>
<keyword evidence="2" id="KW-0812">Transmembrane</keyword>
<protein>
    <submittedName>
        <fullName evidence="3">Uncharacterized protein</fullName>
    </submittedName>
</protein>
<sequence length="438" mass="50465">MSCNYFITFIPIQSTFSSIVSFIYGFHHQLQALFTISIIDLIWILVSNTNPLPSLILNEAMNDVPITERDHIKEPKQDSTALDVEKVIGVKQKRKYVQKNKLFIEKDNIEIEESGFGQNQVIEEGVLVEQKRKYVKKRKVPNAVKATHTPNNEEITPSSRDQEIGGLVPSIEEEEVGERDLDNRRRKRAKKFEHIFISGFNSIAIDCLEFHKLVRKLIRAKARKKKLQGWAEVCSNYKIIINAELRAVKAELEVMKTIITRGDGHMLMERRIPEGLADVVDLALEALEEVAKTWKNAHAIFVNARKSLQDMDCFVGYMESRWQDPDYWWSKTGGFALEDIPSGQHRPRGKIKQKDEKSNPEIDGGNEENEYFAERSAMATSDGDNSDENHLEFEDGKYLKQEEEFENDFEEYLGQEYRELPQVLQVTVDHGFMAFSST</sequence>
<keyword evidence="2" id="KW-1133">Transmembrane helix</keyword>
<gene>
    <name evidence="3" type="ORF">NA56DRAFT_708858</name>
</gene>
<evidence type="ECO:0000256" key="2">
    <source>
        <dbReference type="SAM" id="Phobius"/>
    </source>
</evidence>
<feature type="region of interest" description="Disordered" evidence="1">
    <location>
        <begin position="339"/>
        <end position="397"/>
    </location>
</feature>
<keyword evidence="2" id="KW-0472">Membrane</keyword>
<dbReference type="OrthoDB" id="3562163at2759"/>
<keyword evidence="4" id="KW-1185">Reference proteome</keyword>
<feature type="compositionally biased region" description="Basic and acidic residues" evidence="1">
    <location>
        <begin position="387"/>
        <end position="397"/>
    </location>
</feature>
<reference evidence="3 4" key="1">
    <citation type="submission" date="2016-05" db="EMBL/GenBank/DDBJ databases">
        <title>A degradative enzymes factory behind the ericoid mycorrhizal symbiosis.</title>
        <authorList>
            <consortium name="DOE Joint Genome Institute"/>
            <person name="Martino E."/>
            <person name="Morin E."/>
            <person name="Grelet G."/>
            <person name="Kuo A."/>
            <person name="Kohler A."/>
            <person name="Daghino S."/>
            <person name="Barry K."/>
            <person name="Choi C."/>
            <person name="Cichocki N."/>
            <person name="Clum A."/>
            <person name="Copeland A."/>
            <person name="Hainaut M."/>
            <person name="Haridas S."/>
            <person name="Labutti K."/>
            <person name="Lindquist E."/>
            <person name="Lipzen A."/>
            <person name="Khouja H.-R."/>
            <person name="Murat C."/>
            <person name="Ohm R."/>
            <person name="Olson A."/>
            <person name="Spatafora J."/>
            <person name="Veneault-Fourrey C."/>
            <person name="Henrissat B."/>
            <person name="Grigoriev I."/>
            <person name="Martin F."/>
            <person name="Perotto S."/>
        </authorList>
    </citation>
    <scope>NUCLEOTIDE SEQUENCE [LARGE SCALE GENOMIC DNA]</scope>
    <source>
        <strain evidence="3 4">UAMH 7357</strain>
    </source>
</reference>
<evidence type="ECO:0000313" key="3">
    <source>
        <dbReference type="EMBL" id="PMD16307.1"/>
    </source>
</evidence>
<feature type="region of interest" description="Disordered" evidence="1">
    <location>
        <begin position="147"/>
        <end position="167"/>
    </location>
</feature>
<organism evidence="3 4">
    <name type="scientific">Hyaloscypha hepaticicola</name>
    <dbReference type="NCBI Taxonomy" id="2082293"/>
    <lineage>
        <taxon>Eukaryota</taxon>
        <taxon>Fungi</taxon>
        <taxon>Dikarya</taxon>
        <taxon>Ascomycota</taxon>
        <taxon>Pezizomycotina</taxon>
        <taxon>Leotiomycetes</taxon>
        <taxon>Helotiales</taxon>
        <taxon>Hyaloscyphaceae</taxon>
        <taxon>Hyaloscypha</taxon>
    </lineage>
</organism>
<dbReference type="Proteomes" id="UP000235672">
    <property type="component" value="Unassembled WGS sequence"/>
</dbReference>
<proteinExistence type="predicted"/>
<evidence type="ECO:0000313" key="4">
    <source>
        <dbReference type="Proteomes" id="UP000235672"/>
    </source>
</evidence>
<feature type="compositionally biased region" description="Polar residues" evidence="1">
    <location>
        <begin position="148"/>
        <end position="159"/>
    </location>
</feature>
<dbReference type="AlphaFoldDB" id="A0A2J6PQJ9"/>
<name>A0A2J6PQJ9_9HELO</name>